<feature type="chain" id="PRO_5041286447" description="FAD dependent oxidoreductase" evidence="1">
    <location>
        <begin position="23"/>
        <end position="473"/>
    </location>
</feature>
<proteinExistence type="predicted"/>
<comment type="caution">
    <text evidence="2">The sequence shown here is derived from an EMBL/GenBank/DDBJ whole genome shotgun (WGS) entry which is preliminary data.</text>
</comment>
<feature type="signal peptide" evidence="1">
    <location>
        <begin position="1"/>
        <end position="22"/>
    </location>
</feature>
<dbReference type="SUPFAM" id="SSF51905">
    <property type="entry name" value="FAD/NAD(P)-binding domain"/>
    <property type="match status" value="1"/>
</dbReference>
<keyword evidence="3" id="KW-1185">Reference proteome</keyword>
<dbReference type="InterPro" id="IPR036188">
    <property type="entry name" value="FAD/NAD-bd_sf"/>
</dbReference>
<evidence type="ECO:0000256" key="1">
    <source>
        <dbReference type="SAM" id="SignalP"/>
    </source>
</evidence>
<dbReference type="AlphaFoldDB" id="A0AA39R911"/>
<dbReference type="Gene3D" id="3.30.70.1990">
    <property type="match status" value="1"/>
</dbReference>
<sequence length="473" mass="51769">MNIPVISQAFVALCCFPLCGLADYSFDTTSYDPHDVITTDVAVVGGGSAGVYTAVRLQDHNKSIVIIEKNDYIGGNAETYIDPQSNIPINLGVVVFPKTQIAENYFARFDVPLVPLSNLSPGGAYIDFSTGDSVDYDPPTEVDVAAALHGYNVQLQKYPALQAGFNLTYPVANDLLLPFGKFLDKYNLSALIPTVFIFNQGYSPILNISTIYLLKHFNANVLNSIATGFLTPASHNTGEFYDNILAHLRSSVLLNTTVQAMDRSSSLNVKIVVRTNNNAHKLIIARKLLSTPPPKVDQLTGYDLSAHETELFSKFVANGYYVGVVSNTGLPPNKRYTSIDPRNPPYDIPKLPGIYAIAPTGAPDLVEVFYGSPIPLSVGDVQRDILAKVKRLAISQAINNTSAEPNFVAFTVHTPFNLMVSNEAIANGFYERLYALNGQRNTFYNGAAWQTQDSNEIWEYTESYVLPILLASL</sequence>
<dbReference type="Gene3D" id="3.50.50.60">
    <property type="entry name" value="FAD/NAD(P)-binding domain"/>
    <property type="match status" value="1"/>
</dbReference>
<reference evidence="2" key="1">
    <citation type="submission" date="2023-03" db="EMBL/GenBank/DDBJ databases">
        <title>Complete genome of Cladonia borealis.</title>
        <authorList>
            <person name="Park H."/>
        </authorList>
    </citation>
    <scope>NUCLEOTIDE SEQUENCE</scope>
    <source>
        <strain evidence="2">ANT050790</strain>
    </source>
</reference>
<evidence type="ECO:0008006" key="4">
    <source>
        <dbReference type="Google" id="ProtNLM"/>
    </source>
</evidence>
<organism evidence="2 3">
    <name type="scientific">Cladonia borealis</name>
    <dbReference type="NCBI Taxonomy" id="184061"/>
    <lineage>
        <taxon>Eukaryota</taxon>
        <taxon>Fungi</taxon>
        <taxon>Dikarya</taxon>
        <taxon>Ascomycota</taxon>
        <taxon>Pezizomycotina</taxon>
        <taxon>Lecanoromycetes</taxon>
        <taxon>OSLEUM clade</taxon>
        <taxon>Lecanoromycetidae</taxon>
        <taxon>Lecanorales</taxon>
        <taxon>Lecanorineae</taxon>
        <taxon>Cladoniaceae</taxon>
        <taxon>Cladonia</taxon>
    </lineage>
</organism>
<keyword evidence="1" id="KW-0732">Signal</keyword>
<evidence type="ECO:0000313" key="3">
    <source>
        <dbReference type="Proteomes" id="UP001166286"/>
    </source>
</evidence>
<gene>
    <name evidence="2" type="ORF">JMJ35_000934</name>
</gene>
<accession>A0AA39R911</accession>
<dbReference type="Gene3D" id="1.10.405.20">
    <property type="match status" value="1"/>
</dbReference>
<protein>
    <recommendedName>
        <fullName evidence="4">FAD dependent oxidoreductase</fullName>
    </recommendedName>
</protein>
<dbReference type="EMBL" id="JAFEKC020000002">
    <property type="protein sequence ID" value="KAK0516331.1"/>
    <property type="molecule type" value="Genomic_DNA"/>
</dbReference>
<name>A0AA39R911_9LECA</name>
<dbReference type="Pfam" id="PF13450">
    <property type="entry name" value="NAD_binding_8"/>
    <property type="match status" value="1"/>
</dbReference>
<dbReference type="Proteomes" id="UP001166286">
    <property type="component" value="Unassembled WGS sequence"/>
</dbReference>
<evidence type="ECO:0000313" key="2">
    <source>
        <dbReference type="EMBL" id="KAK0516331.1"/>
    </source>
</evidence>